<dbReference type="OrthoDB" id="2536800at2759"/>
<feature type="region of interest" description="Disordered" evidence="1">
    <location>
        <begin position="357"/>
        <end position="397"/>
    </location>
</feature>
<evidence type="ECO:0000313" key="3">
    <source>
        <dbReference type="EMBL" id="ORY76937.1"/>
    </source>
</evidence>
<gene>
    <name evidence="3" type="ORF">BCR35DRAFT_305702</name>
</gene>
<keyword evidence="2" id="KW-1133">Transmembrane helix</keyword>
<feature type="transmembrane region" description="Helical" evidence="2">
    <location>
        <begin position="464"/>
        <end position="488"/>
    </location>
</feature>
<name>A0A1Y2EZP0_9BASI</name>
<protein>
    <submittedName>
        <fullName evidence="3">Uncharacterized protein</fullName>
    </submittedName>
</protein>
<reference evidence="3 4" key="1">
    <citation type="submission" date="2016-07" db="EMBL/GenBank/DDBJ databases">
        <title>Pervasive Adenine N6-methylation of Active Genes in Fungi.</title>
        <authorList>
            <consortium name="DOE Joint Genome Institute"/>
            <person name="Mondo S.J."/>
            <person name="Dannebaum R.O."/>
            <person name="Kuo R.C."/>
            <person name="Labutti K."/>
            <person name="Haridas S."/>
            <person name="Kuo A."/>
            <person name="Salamov A."/>
            <person name="Ahrendt S.R."/>
            <person name="Lipzen A."/>
            <person name="Sullivan W."/>
            <person name="Andreopoulos W.B."/>
            <person name="Clum A."/>
            <person name="Lindquist E."/>
            <person name="Daum C."/>
            <person name="Ramamoorthy G.K."/>
            <person name="Gryganskyi A."/>
            <person name="Culley D."/>
            <person name="Magnuson J.K."/>
            <person name="James T.Y."/>
            <person name="O'Malley M.A."/>
            <person name="Stajich J.E."/>
            <person name="Spatafora J.W."/>
            <person name="Visel A."/>
            <person name="Grigoriev I.V."/>
        </authorList>
    </citation>
    <scope>NUCLEOTIDE SEQUENCE [LARGE SCALE GENOMIC DNA]</scope>
    <source>
        <strain evidence="3 4">62-1032</strain>
    </source>
</reference>
<feature type="compositionally biased region" description="Basic residues" evidence="1">
    <location>
        <begin position="376"/>
        <end position="385"/>
    </location>
</feature>
<dbReference type="EMBL" id="MCGR01000033">
    <property type="protein sequence ID" value="ORY76937.1"/>
    <property type="molecule type" value="Genomic_DNA"/>
</dbReference>
<comment type="caution">
    <text evidence="3">The sequence shown here is derived from an EMBL/GenBank/DDBJ whole genome shotgun (WGS) entry which is preliminary data.</text>
</comment>
<dbReference type="Pfam" id="PF11204">
    <property type="entry name" value="DUF2985"/>
    <property type="match status" value="1"/>
</dbReference>
<sequence length="571" mass="63749">MSSPTRERPSTRERSSSLPVAAPSVRVRRNRAPTVAMPALSTITSNQATTSAEVDSPPSPALGATAPAGRRRRGTITERLFATDGYVEVGDDEDPATRRRTRSPSQGSMGSGRRAVEVVVPGEREASRRRGSMTSKEQADEEHHHDQEVELLDVLDQSVSTTSHLANIQAAFWPNALCRQPVVELQAPSPTEEKSELAAASPAEGLSHEDLKLLEEDEEDPLGKHLAKVMKQQKRKEKFHAAMRGVWAFLKTPLGVCAAIYMILVVVWGGGLVLLLMIPMNSYIKKLWVEIASQILTGLFTLTSLLPLPWRMYDSCEIFVIVHYARITAKRRRKRGLPPLRDPNDLPDPVDAEYWVGPGGEKMTGPRPAPIPSVKSQKKKEKKDKHKDTSASAPIVSPPKDGSVELAAMETKAGSSVDTFEEEVVLTDKEQWRLRLAQMRYSKSQTWYRAHTTPTHHAFPILQAFYISLFMIGNSAFQAMLCGVMWGMNRFNRPAWTTGCLIPLSFGCMIGASVMIWIYGERTKRKAEVSRKVWHMLKKDEEELEARRKAIIDKRLAEKEAKKHPHHSTSS</sequence>
<dbReference type="STRING" id="106004.A0A1Y2EZP0"/>
<proteinExistence type="predicted"/>
<dbReference type="PANTHER" id="PTHR35872:SF2">
    <property type="entry name" value="INTEGRAL MEMBRANE PROTEIN (AFU_ORTHOLOGUE AFUA_5G07110)"/>
    <property type="match status" value="1"/>
</dbReference>
<keyword evidence="2" id="KW-0472">Membrane</keyword>
<keyword evidence="2" id="KW-0812">Transmembrane</keyword>
<keyword evidence="4" id="KW-1185">Reference proteome</keyword>
<feature type="region of interest" description="Disordered" evidence="1">
    <location>
        <begin position="1"/>
        <end position="146"/>
    </location>
</feature>
<organism evidence="3 4">
    <name type="scientific">Leucosporidium creatinivorum</name>
    <dbReference type="NCBI Taxonomy" id="106004"/>
    <lineage>
        <taxon>Eukaryota</taxon>
        <taxon>Fungi</taxon>
        <taxon>Dikarya</taxon>
        <taxon>Basidiomycota</taxon>
        <taxon>Pucciniomycotina</taxon>
        <taxon>Microbotryomycetes</taxon>
        <taxon>Leucosporidiales</taxon>
        <taxon>Leucosporidium</taxon>
    </lineage>
</organism>
<feature type="compositionally biased region" description="Basic and acidic residues" evidence="1">
    <location>
        <begin position="137"/>
        <end position="146"/>
    </location>
</feature>
<accession>A0A1Y2EZP0</accession>
<evidence type="ECO:0000313" key="4">
    <source>
        <dbReference type="Proteomes" id="UP000193467"/>
    </source>
</evidence>
<feature type="compositionally biased region" description="Polar residues" evidence="1">
    <location>
        <begin position="41"/>
        <end position="53"/>
    </location>
</feature>
<dbReference type="InParanoid" id="A0A1Y2EZP0"/>
<dbReference type="Proteomes" id="UP000193467">
    <property type="component" value="Unassembled WGS sequence"/>
</dbReference>
<feature type="transmembrane region" description="Helical" evidence="2">
    <location>
        <begin position="494"/>
        <end position="519"/>
    </location>
</feature>
<feature type="compositionally biased region" description="Basic and acidic residues" evidence="1">
    <location>
        <begin position="1"/>
        <end position="15"/>
    </location>
</feature>
<dbReference type="AlphaFoldDB" id="A0A1Y2EZP0"/>
<feature type="transmembrane region" description="Helical" evidence="2">
    <location>
        <begin position="258"/>
        <end position="278"/>
    </location>
</feature>
<evidence type="ECO:0000256" key="2">
    <source>
        <dbReference type="SAM" id="Phobius"/>
    </source>
</evidence>
<evidence type="ECO:0000256" key="1">
    <source>
        <dbReference type="SAM" id="MobiDB-lite"/>
    </source>
</evidence>
<dbReference type="PANTHER" id="PTHR35872">
    <property type="entry name" value="INTEGRAL MEMBRANE PROTEIN (AFU_ORTHOLOGUE AFUA_5G07110)"/>
    <property type="match status" value="1"/>
</dbReference>
<dbReference type="InterPro" id="IPR021369">
    <property type="entry name" value="DUF2985"/>
</dbReference>